<dbReference type="InterPro" id="IPR013424">
    <property type="entry name" value="Ice-binding_C"/>
</dbReference>
<keyword evidence="3" id="KW-1185">Reference proteome</keyword>
<name>A0ABN0U9G8_9GAMM</name>
<dbReference type="Proteomes" id="UP001500657">
    <property type="component" value="Unassembled WGS sequence"/>
</dbReference>
<evidence type="ECO:0000259" key="1">
    <source>
        <dbReference type="Pfam" id="PF07589"/>
    </source>
</evidence>
<dbReference type="EMBL" id="BAAAFO010000001">
    <property type="protein sequence ID" value="GAA0242927.1"/>
    <property type="molecule type" value="Genomic_DNA"/>
</dbReference>
<evidence type="ECO:0000313" key="3">
    <source>
        <dbReference type="Proteomes" id="UP001500657"/>
    </source>
</evidence>
<dbReference type="NCBIfam" id="TIGR02595">
    <property type="entry name" value="PEP_CTERM"/>
    <property type="match status" value="1"/>
</dbReference>
<proteinExistence type="predicted"/>
<sequence>MLVMLAFGSHANASPVRINFSAAFGSGYVDLTLAPDPDASSNYQPTYSESDAASNISPPLSPYDPAGAQHITGASGMFSSGGGDVAITGIIATSPGVAPPGELLPKSFSWLVADGNPHSYDDLFYANGSPLVCPPVGPTPYTFYGGFLDIFGVMFALDNGDVLGLWSDGLVPANAFGPGTPGEAGVTYGLSLFTAAAGGGYAEGPSQFAGVTASVPEPDSIWLFGAGMLGLFAWRRSAESRRASRSV</sequence>
<organism evidence="2 3">
    <name type="scientific">Rhodanobacter caeni</name>
    <dbReference type="NCBI Taxonomy" id="657654"/>
    <lineage>
        <taxon>Bacteria</taxon>
        <taxon>Pseudomonadati</taxon>
        <taxon>Pseudomonadota</taxon>
        <taxon>Gammaproteobacteria</taxon>
        <taxon>Lysobacterales</taxon>
        <taxon>Rhodanobacteraceae</taxon>
        <taxon>Rhodanobacter</taxon>
    </lineage>
</organism>
<feature type="domain" description="Ice-binding protein C-terminal" evidence="1">
    <location>
        <begin position="214"/>
        <end position="236"/>
    </location>
</feature>
<accession>A0ABN0U9G8</accession>
<reference evidence="2 3" key="1">
    <citation type="journal article" date="2019" name="Int. J. Syst. Evol. Microbiol.">
        <title>The Global Catalogue of Microorganisms (GCM) 10K type strain sequencing project: providing services to taxonomists for standard genome sequencing and annotation.</title>
        <authorList>
            <consortium name="The Broad Institute Genomics Platform"/>
            <consortium name="The Broad Institute Genome Sequencing Center for Infectious Disease"/>
            <person name="Wu L."/>
            <person name="Ma J."/>
        </authorList>
    </citation>
    <scope>NUCLEOTIDE SEQUENCE [LARGE SCALE GENOMIC DNA]</scope>
    <source>
        <strain evidence="2 3">JCM 16242</strain>
    </source>
</reference>
<comment type="caution">
    <text evidence="2">The sequence shown here is derived from an EMBL/GenBank/DDBJ whole genome shotgun (WGS) entry which is preliminary data.</text>
</comment>
<protein>
    <recommendedName>
        <fullName evidence="1">Ice-binding protein C-terminal domain-containing protein</fullName>
    </recommendedName>
</protein>
<dbReference type="Pfam" id="PF07589">
    <property type="entry name" value="PEP-CTERM"/>
    <property type="match status" value="1"/>
</dbReference>
<gene>
    <name evidence="2" type="ORF">GCM10009126_05770</name>
</gene>
<evidence type="ECO:0000313" key="2">
    <source>
        <dbReference type="EMBL" id="GAA0242927.1"/>
    </source>
</evidence>